<organism evidence="2 3">
    <name type="scientific">Plectus sambesii</name>
    <dbReference type="NCBI Taxonomy" id="2011161"/>
    <lineage>
        <taxon>Eukaryota</taxon>
        <taxon>Metazoa</taxon>
        <taxon>Ecdysozoa</taxon>
        <taxon>Nematoda</taxon>
        <taxon>Chromadorea</taxon>
        <taxon>Plectida</taxon>
        <taxon>Plectina</taxon>
        <taxon>Plectoidea</taxon>
        <taxon>Plectidae</taxon>
        <taxon>Plectus</taxon>
    </lineage>
</organism>
<feature type="region of interest" description="Disordered" evidence="1">
    <location>
        <begin position="304"/>
        <end position="323"/>
    </location>
</feature>
<proteinExistence type="predicted"/>
<protein>
    <submittedName>
        <fullName evidence="3">Uncharacterized protein</fullName>
    </submittedName>
</protein>
<evidence type="ECO:0000313" key="3">
    <source>
        <dbReference type="WBParaSite" id="PSAMB.scaffold1989size26209.g15907.t1"/>
    </source>
</evidence>
<accession>A0A914VHA4</accession>
<dbReference type="WBParaSite" id="PSAMB.scaffold1989size26209.g15907.t1">
    <property type="protein sequence ID" value="PSAMB.scaffold1989size26209.g15907.t1"/>
    <property type="gene ID" value="PSAMB.scaffold1989size26209.g15907"/>
</dbReference>
<feature type="compositionally biased region" description="Polar residues" evidence="1">
    <location>
        <begin position="117"/>
        <end position="131"/>
    </location>
</feature>
<feature type="compositionally biased region" description="Polar residues" evidence="1">
    <location>
        <begin position="192"/>
        <end position="201"/>
    </location>
</feature>
<keyword evidence="2" id="KW-1185">Reference proteome</keyword>
<feature type="compositionally biased region" description="Low complexity" evidence="1">
    <location>
        <begin position="354"/>
        <end position="368"/>
    </location>
</feature>
<evidence type="ECO:0000313" key="2">
    <source>
        <dbReference type="Proteomes" id="UP000887566"/>
    </source>
</evidence>
<dbReference type="Proteomes" id="UP000887566">
    <property type="component" value="Unplaced"/>
</dbReference>
<sequence length="698" mass="76137">MRPPPPRYGSVVTRRGSSCPSASEIDHRQCWCPPASVYTAQQYSSLQRRPVVVDHSNPSELQKQQQQQQSWNSRQSHQLRDQLHPITPASRAFCVHCQRCRQQMNDAHHYVGPPKSTPVTSSGRSSNQRLTSIPSPSSPMPSLHSAIDCWRPQHAPTYNDEFVPGPSSISGMSPESAARLARRPVSPVWNAQPLTSTTAQRCSDCDDASGQRRRVMSAEEASTGAADGGSKQERRSTVGDLDSSRAQRAADTAAIDHTTAVAADVSFHPRRYDAVTIAASADLMQISAPSTQDNTMMIVQQQRSRRQPWSVDRFSPHQDTPNLPRRRVAAVNDANAYQRKRASLVEALNNSIQPPSASSAAGGLPPASQQSRFNYSPADLSNGRRSPFHAGSNGTQNFRATLLKRNGAQRPVQLSVQSQDPVAEDTGQGNHNHYKAPHQLLIKAVRNGLFGQPLKSNGLQKSTTVDNIDRIAAQEFPPQDVMSRSGYNSLSKGSSLPGTPVRKALSMKAQEAHVVVERIYCIRQVLEKRVSGWAVRRMWTLTDHIDDERPWSLVIESSTSVGVQGGGPYAGQETLKRIVVRSAVGRLSVPHPAASHTRLARVFIRQRLRQGTQAALSHRLASPQPTGSLSSATRLTLAPPRLLSTLAETAATSLCGHDVSVVSATRRRRAVLLLCQLQLLVKNAPYGLLVVAGRVPTA</sequence>
<feature type="compositionally biased region" description="Low complexity" evidence="1">
    <location>
        <begin position="132"/>
        <end position="143"/>
    </location>
</feature>
<dbReference type="AlphaFoldDB" id="A0A914VHA4"/>
<feature type="compositionally biased region" description="Basic and acidic residues" evidence="1">
    <location>
        <begin position="230"/>
        <end position="245"/>
    </location>
</feature>
<name>A0A914VHA4_9BILA</name>
<feature type="region of interest" description="Disordered" evidence="1">
    <location>
        <begin position="1"/>
        <end position="26"/>
    </location>
</feature>
<reference evidence="3" key="1">
    <citation type="submission" date="2022-11" db="UniProtKB">
        <authorList>
            <consortium name="WormBaseParasite"/>
        </authorList>
    </citation>
    <scope>IDENTIFICATION</scope>
</reference>
<feature type="region of interest" description="Disordered" evidence="1">
    <location>
        <begin position="161"/>
        <end position="251"/>
    </location>
</feature>
<evidence type="ECO:0000256" key="1">
    <source>
        <dbReference type="SAM" id="MobiDB-lite"/>
    </source>
</evidence>
<feature type="compositionally biased region" description="Low complexity" evidence="1">
    <location>
        <begin position="59"/>
        <end position="76"/>
    </location>
</feature>
<feature type="region of interest" description="Disordered" evidence="1">
    <location>
        <begin position="352"/>
        <end position="395"/>
    </location>
</feature>
<feature type="region of interest" description="Disordered" evidence="1">
    <location>
        <begin position="108"/>
        <end position="143"/>
    </location>
</feature>
<feature type="region of interest" description="Disordered" evidence="1">
    <location>
        <begin position="53"/>
        <end position="78"/>
    </location>
</feature>